<dbReference type="PRINTS" id="PR00071">
    <property type="entry name" value="HMGCOARDTASE"/>
</dbReference>
<dbReference type="NCBIfam" id="TIGR00533">
    <property type="entry name" value="HMG_CoA_R_NADP"/>
    <property type="match status" value="1"/>
</dbReference>
<dbReference type="PROSITE" id="PS00318">
    <property type="entry name" value="HMG_COA_REDUCTASE_2"/>
    <property type="match status" value="1"/>
</dbReference>
<dbReference type="GO" id="GO:0008299">
    <property type="term" value="P:isoprenoid biosynthetic process"/>
    <property type="evidence" value="ECO:0007669"/>
    <property type="project" value="UniProtKB-KW"/>
</dbReference>
<evidence type="ECO:0000256" key="4">
    <source>
        <dbReference type="ARBA" id="ARBA00022692"/>
    </source>
</evidence>
<evidence type="ECO:0000256" key="10">
    <source>
        <dbReference type="ARBA" id="ARBA00023180"/>
    </source>
</evidence>
<dbReference type="CDD" id="cd00643">
    <property type="entry name" value="HMG-CoA_reductase_classI"/>
    <property type="match status" value="1"/>
</dbReference>
<evidence type="ECO:0000256" key="5">
    <source>
        <dbReference type="ARBA" id="ARBA00022824"/>
    </source>
</evidence>
<evidence type="ECO:0000256" key="12">
    <source>
        <dbReference type="RuleBase" id="RU361219"/>
    </source>
</evidence>
<name>A0A8B9AVA9_PHODC</name>
<dbReference type="PANTHER" id="PTHR10572:SF24">
    <property type="entry name" value="3-HYDROXY-3-METHYLGLUTARYL-COENZYME A REDUCTASE"/>
    <property type="match status" value="1"/>
</dbReference>
<dbReference type="GO" id="GO:0005778">
    <property type="term" value="C:peroxisomal membrane"/>
    <property type="evidence" value="ECO:0007669"/>
    <property type="project" value="TreeGrafter"/>
</dbReference>
<dbReference type="SUPFAM" id="SSF55035">
    <property type="entry name" value="NAD-binding domain of HMG-CoA reductase"/>
    <property type="match status" value="1"/>
</dbReference>
<gene>
    <name evidence="14" type="primary">LOC103713865</name>
</gene>
<evidence type="ECO:0000256" key="8">
    <source>
        <dbReference type="ARBA" id="ARBA00023002"/>
    </source>
</evidence>
<dbReference type="InterPro" id="IPR002202">
    <property type="entry name" value="HMG_CoA_Rdtase"/>
</dbReference>
<dbReference type="PROSITE" id="PS50065">
    <property type="entry name" value="HMG_COA_REDUCTASE_4"/>
    <property type="match status" value="1"/>
</dbReference>
<keyword evidence="6 12" id="KW-0521">NADP</keyword>
<evidence type="ECO:0000256" key="7">
    <source>
        <dbReference type="ARBA" id="ARBA00022989"/>
    </source>
</evidence>
<comment type="similarity">
    <text evidence="3 12">Belongs to the HMG-CoA reductase family.</text>
</comment>
<dbReference type="FunFam" id="3.30.70.420:FF:000001">
    <property type="entry name" value="3-hydroxy-3-methylglutaryl coenzyme A reductase"/>
    <property type="match status" value="1"/>
</dbReference>
<dbReference type="UniPathway" id="UPA00058">
    <property type="reaction ID" value="UER00103"/>
</dbReference>
<dbReference type="GO" id="GO:0016126">
    <property type="term" value="P:sterol biosynthetic process"/>
    <property type="evidence" value="ECO:0007669"/>
    <property type="project" value="TreeGrafter"/>
</dbReference>
<comment type="pathway">
    <text evidence="2 12">Metabolic intermediate biosynthesis; (R)-mevalonate biosynthesis; (R)-mevalonate from acetyl-CoA: step 3/3.</text>
</comment>
<dbReference type="KEGG" id="pda:103713865"/>
<feature type="transmembrane region" description="Helical" evidence="12">
    <location>
        <begin position="76"/>
        <end position="98"/>
    </location>
</feature>
<dbReference type="GO" id="GO:0005789">
    <property type="term" value="C:endoplasmic reticulum membrane"/>
    <property type="evidence" value="ECO:0007669"/>
    <property type="project" value="UniProtKB-SubCell"/>
</dbReference>
<comment type="subcellular location">
    <subcellularLocation>
        <location evidence="12">Endoplasmic reticulum membrane</location>
        <topology evidence="12">Multi-pass membrane protein</topology>
    </subcellularLocation>
</comment>
<dbReference type="EC" id="1.1.1.34" evidence="12"/>
<keyword evidence="4 12" id="KW-0812">Transmembrane</keyword>
<organism evidence="13 14">
    <name type="scientific">Phoenix dactylifera</name>
    <name type="common">Date palm</name>
    <dbReference type="NCBI Taxonomy" id="42345"/>
    <lineage>
        <taxon>Eukaryota</taxon>
        <taxon>Viridiplantae</taxon>
        <taxon>Streptophyta</taxon>
        <taxon>Embryophyta</taxon>
        <taxon>Tracheophyta</taxon>
        <taxon>Spermatophyta</taxon>
        <taxon>Magnoliopsida</taxon>
        <taxon>Liliopsida</taxon>
        <taxon>Arecaceae</taxon>
        <taxon>Coryphoideae</taxon>
        <taxon>Phoeniceae</taxon>
        <taxon>Phoenix</taxon>
    </lineage>
</organism>
<dbReference type="RefSeq" id="XP_038987304.1">
    <property type="nucleotide sequence ID" value="XM_039131376.1"/>
</dbReference>
<evidence type="ECO:0000313" key="14">
    <source>
        <dbReference type="RefSeq" id="XP_038987304.1"/>
    </source>
</evidence>
<dbReference type="Gene3D" id="1.10.3270.10">
    <property type="entry name" value="HMGR, N-terminal domain"/>
    <property type="match status" value="1"/>
</dbReference>
<proteinExistence type="inferred from homology"/>
<dbReference type="InterPro" id="IPR004554">
    <property type="entry name" value="HMG_CoA_Rdtase_eu_arc"/>
</dbReference>
<dbReference type="PROSITE" id="PS00066">
    <property type="entry name" value="HMG_COA_REDUCTASE_1"/>
    <property type="match status" value="1"/>
</dbReference>
<sequence>MDVRRRFPQSAAAANTEDTSSVGGRIQASDALPLPIRHTNLLFSALFAASLVFLMRRWREKIRSSMPLHVVGLTELLAIVGLVASLIYLISFFGITFVQSIVSSHDEDDFLLTPAPTAASPAAAPTPAPAPAAAPCPLLCDGSPAPGKMPAVTEEDEEIIFSVVAGKTPSYILESKLGDCRRAAGIRREALRRMTGRSLEGLPLDGFDYGAILGQCCELPVGYVQLPVGIAGPLVLDGRQYYVPMATTEGCLVASTNRGCKAIAESGGAASVVLRDAMTRAPAVRLPSARRAAELKAFLEEPSNFETLSLVFNRSSRFARLQGIQCALAGRNLYMRFSCSTGDAMGMNMVSKGVQNVLDYLQGDFPDMDVISLSGNFCSDKKPAAVNWIGGRGKSVVCEATIKEDVVKKVLKTTVPALVELNMIKNLAGSAVAGALGGFNAHASNIVSAIFIATGQDPAQNVESSHCITMMEALNDGKDLHISVTMPSIEVGTVGGGTQLASQAACLDLLGVKGASLESPGANARLLAAIVAGAVLAGELSLLSALAAGQLVKSHMKYNRSSKDISKASQ</sequence>
<protein>
    <recommendedName>
        <fullName evidence="12">3-hydroxy-3-methylglutaryl coenzyme A reductase</fullName>
        <shortName evidence="12">HMG-CoA reductase</shortName>
        <ecNumber evidence="12">1.1.1.34</ecNumber>
    </recommendedName>
</protein>
<dbReference type="InterPro" id="IPR023076">
    <property type="entry name" value="HMG_CoA_Rdtase_CS"/>
</dbReference>
<evidence type="ECO:0000256" key="1">
    <source>
        <dbReference type="ARBA" id="ARBA00003817"/>
    </source>
</evidence>
<reference evidence="13" key="1">
    <citation type="journal article" date="2019" name="Nat. Commun.">
        <title>Genome-wide association mapping of date palm fruit traits.</title>
        <authorList>
            <person name="Hazzouri K.M."/>
            <person name="Gros-Balthazard M."/>
            <person name="Flowers J.M."/>
            <person name="Copetti D."/>
            <person name="Lemansour A."/>
            <person name="Lebrun M."/>
            <person name="Masmoudi K."/>
            <person name="Ferrand S."/>
            <person name="Dhar M.I."/>
            <person name="Fresquez Z.A."/>
            <person name="Rosas U."/>
            <person name="Zhang J."/>
            <person name="Talag J."/>
            <person name="Lee S."/>
            <person name="Kudrna D."/>
            <person name="Powell R.F."/>
            <person name="Leitch I.J."/>
            <person name="Krueger R.R."/>
            <person name="Wing R.A."/>
            <person name="Amiri K.M.A."/>
            <person name="Purugganan M.D."/>
        </authorList>
    </citation>
    <scope>NUCLEOTIDE SEQUENCE [LARGE SCALE GENOMIC DNA]</scope>
    <source>
        <strain evidence="13">cv. Khalas</strain>
    </source>
</reference>
<dbReference type="GO" id="GO:0004420">
    <property type="term" value="F:hydroxymethylglutaryl-CoA reductase (NADPH) activity"/>
    <property type="evidence" value="ECO:0007669"/>
    <property type="project" value="UniProtKB-EC"/>
</dbReference>
<dbReference type="OrthoDB" id="310654at2759"/>
<keyword evidence="11" id="KW-0414">Isoprene biosynthesis</keyword>
<dbReference type="PROSITE" id="PS01192">
    <property type="entry name" value="HMG_COA_REDUCTASE_3"/>
    <property type="match status" value="1"/>
</dbReference>
<dbReference type="InterPro" id="IPR023074">
    <property type="entry name" value="HMG_CoA_Rdtase_cat_sf"/>
</dbReference>
<evidence type="ECO:0000256" key="11">
    <source>
        <dbReference type="ARBA" id="ARBA00023229"/>
    </source>
</evidence>
<evidence type="ECO:0000256" key="6">
    <source>
        <dbReference type="ARBA" id="ARBA00022857"/>
    </source>
</evidence>
<keyword evidence="7 12" id="KW-1133">Transmembrane helix</keyword>
<dbReference type="PANTHER" id="PTHR10572">
    <property type="entry name" value="3-HYDROXY-3-METHYLGLUTARYL-COENZYME A REDUCTASE"/>
    <property type="match status" value="1"/>
</dbReference>
<evidence type="ECO:0000256" key="2">
    <source>
        <dbReference type="ARBA" id="ARBA00005084"/>
    </source>
</evidence>
<dbReference type="AlphaFoldDB" id="A0A8B9AVA9"/>
<dbReference type="InterPro" id="IPR009029">
    <property type="entry name" value="HMG_CoA_Rdtase_sub-bd_dom_sf"/>
</dbReference>
<dbReference type="GeneID" id="103713865"/>
<dbReference type="FunFam" id="3.90.770.10:FF:000001">
    <property type="entry name" value="3-hydroxy-3-methylglutaryl coenzyme A reductase"/>
    <property type="match status" value="1"/>
</dbReference>
<comment type="catalytic activity">
    <reaction evidence="12">
        <text>(R)-mevalonate + 2 NADP(+) + CoA = (3S)-3-hydroxy-3-methylglutaryl-CoA + 2 NADPH + 2 H(+)</text>
        <dbReference type="Rhea" id="RHEA:15989"/>
        <dbReference type="ChEBI" id="CHEBI:15378"/>
        <dbReference type="ChEBI" id="CHEBI:36464"/>
        <dbReference type="ChEBI" id="CHEBI:43074"/>
        <dbReference type="ChEBI" id="CHEBI:57287"/>
        <dbReference type="ChEBI" id="CHEBI:57783"/>
        <dbReference type="ChEBI" id="CHEBI:58349"/>
        <dbReference type="EC" id="1.1.1.34"/>
    </reaction>
</comment>
<dbReference type="Pfam" id="PF00368">
    <property type="entry name" value="HMG-CoA_red"/>
    <property type="match status" value="1"/>
</dbReference>
<evidence type="ECO:0000256" key="9">
    <source>
        <dbReference type="ARBA" id="ARBA00023136"/>
    </source>
</evidence>
<accession>A0A8B9AVA9</accession>
<reference evidence="14" key="2">
    <citation type="submission" date="2025-08" db="UniProtKB">
        <authorList>
            <consortium name="RefSeq"/>
        </authorList>
    </citation>
    <scope>IDENTIFICATION</scope>
    <source>
        <tissue evidence="14">Young leaves</tissue>
    </source>
</reference>
<dbReference type="SUPFAM" id="SSF56542">
    <property type="entry name" value="Substrate-binding domain of HMG-CoA reductase"/>
    <property type="match status" value="1"/>
</dbReference>
<dbReference type="Gene3D" id="3.30.70.420">
    <property type="entry name" value="Hydroxymethylglutaryl-CoA reductase, class I/II, NAD/NADP-binding domain"/>
    <property type="match status" value="1"/>
</dbReference>
<dbReference type="GO" id="GO:0015936">
    <property type="term" value="P:coenzyme A metabolic process"/>
    <property type="evidence" value="ECO:0007669"/>
    <property type="project" value="InterPro"/>
</dbReference>
<dbReference type="FunFam" id="1.10.3270.10:FF:000002">
    <property type="entry name" value="3-hydroxy-3-methylglutaryl coenzyme A reductase"/>
    <property type="match status" value="1"/>
</dbReference>
<dbReference type="InterPro" id="IPR009023">
    <property type="entry name" value="HMG_CoA_Rdtase_NAD(P)-bd_sf"/>
</dbReference>
<dbReference type="Gene3D" id="3.90.770.10">
    <property type="entry name" value="3-hydroxy-3-methylglutaryl-coenzyme A Reductase, Chain A, domain 2"/>
    <property type="match status" value="1"/>
</dbReference>
<keyword evidence="10" id="KW-0325">Glycoprotein</keyword>
<keyword evidence="13" id="KW-1185">Reference proteome</keyword>
<dbReference type="Proteomes" id="UP000228380">
    <property type="component" value="Chromosome 11"/>
</dbReference>
<comment type="function">
    <text evidence="1">Catalyzes the synthesis of mevalonate. The specific precursor of all isoprenoid compounds present in plants.</text>
</comment>
<keyword evidence="8 12" id="KW-0560">Oxidoreductase</keyword>
<keyword evidence="9 12" id="KW-0472">Membrane</keyword>
<evidence type="ECO:0000313" key="13">
    <source>
        <dbReference type="Proteomes" id="UP000228380"/>
    </source>
</evidence>
<feature type="transmembrane region" description="Helical" evidence="12">
    <location>
        <begin position="38"/>
        <end position="55"/>
    </location>
</feature>
<dbReference type="InterPro" id="IPR023282">
    <property type="entry name" value="HMG_CoA_Rdtase_N"/>
</dbReference>
<evidence type="ECO:0000256" key="3">
    <source>
        <dbReference type="ARBA" id="ARBA00007661"/>
    </source>
</evidence>
<keyword evidence="5 12" id="KW-0256">Endoplasmic reticulum</keyword>